<dbReference type="AlphaFoldDB" id="A0A1Y3BF60"/>
<evidence type="ECO:0000256" key="11">
    <source>
        <dbReference type="ARBA" id="ARBA00023303"/>
    </source>
</evidence>
<dbReference type="Proteomes" id="UP000194236">
    <property type="component" value="Unassembled WGS sequence"/>
</dbReference>
<dbReference type="Pfam" id="PF00858">
    <property type="entry name" value="ASC"/>
    <property type="match status" value="1"/>
</dbReference>
<comment type="subcellular location">
    <subcellularLocation>
        <location evidence="1">Membrane</location>
        <topology evidence="1">Multi-pass membrane protein</topology>
    </subcellularLocation>
</comment>
<keyword evidence="15" id="KW-1185">Reference proteome</keyword>
<name>A0A1Y3BF60_EURMA</name>
<evidence type="ECO:0000256" key="12">
    <source>
        <dbReference type="RuleBase" id="RU000679"/>
    </source>
</evidence>
<dbReference type="GO" id="GO:0005886">
    <property type="term" value="C:plasma membrane"/>
    <property type="evidence" value="ECO:0007669"/>
    <property type="project" value="TreeGrafter"/>
</dbReference>
<keyword evidence="10 12" id="KW-0739">Sodium transport</keyword>
<keyword evidence="8 12" id="KW-0406">Ion transport</keyword>
<dbReference type="EMBL" id="MUJZ01028863">
    <property type="protein sequence ID" value="OTF78236.1"/>
    <property type="molecule type" value="Genomic_DNA"/>
</dbReference>
<evidence type="ECO:0000313" key="15">
    <source>
        <dbReference type="Proteomes" id="UP000194236"/>
    </source>
</evidence>
<proteinExistence type="inferred from homology"/>
<evidence type="ECO:0000256" key="13">
    <source>
        <dbReference type="SAM" id="Phobius"/>
    </source>
</evidence>
<reference evidence="14 15" key="1">
    <citation type="submission" date="2017-03" db="EMBL/GenBank/DDBJ databases">
        <title>Genome Survey of Euroglyphus maynei.</title>
        <authorList>
            <person name="Arlian L.G."/>
            <person name="Morgan M.S."/>
            <person name="Rider S.D."/>
        </authorList>
    </citation>
    <scope>NUCLEOTIDE SEQUENCE [LARGE SCALE GENOMIC DNA]</scope>
    <source>
        <strain evidence="14">Arlian Lab</strain>
        <tissue evidence="14">Whole body</tissue>
    </source>
</reference>
<dbReference type="PANTHER" id="PTHR11690">
    <property type="entry name" value="AMILORIDE-SENSITIVE SODIUM CHANNEL-RELATED"/>
    <property type="match status" value="1"/>
</dbReference>
<comment type="similarity">
    <text evidence="2 12">Belongs to the amiloride-sensitive sodium channel (TC 1.A.6) family.</text>
</comment>
<evidence type="ECO:0000313" key="14">
    <source>
        <dbReference type="EMBL" id="OTF78236.1"/>
    </source>
</evidence>
<keyword evidence="9 13" id="KW-0472">Membrane</keyword>
<keyword evidence="5 12" id="KW-0812">Transmembrane</keyword>
<comment type="caution">
    <text evidence="14">The sequence shown here is derived from an EMBL/GenBank/DDBJ whole genome shotgun (WGS) entry which is preliminary data.</text>
</comment>
<evidence type="ECO:0000256" key="6">
    <source>
        <dbReference type="ARBA" id="ARBA00022989"/>
    </source>
</evidence>
<keyword evidence="11 12" id="KW-0407">Ion channel</keyword>
<evidence type="ECO:0000256" key="2">
    <source>
        <dbReference type="ARBA" id="ARBA00007193"/>
    </source>
</evidence>
<evidence type="ECO:0000256" key="7">
    <source>
        <dbReference type="ARBA" id="ARBA00023053"/>
    </source>
</evidence>
<feature type="transmembrane region" description="Helical" evidence="13">
    <location>
        <begin position="96"/>
        <end position="116"/>
    </location>
</feature>
<evidence type="ECO:0000256" key="5">
    <source>
        <dbReference type="ARBA" id="ARBA00022692"/>
    </source>
</evidence>
<protein>
    <submittedName>
        <fullName evidence="14">Uncharacterized protein</fullName>
    </submittedName>
</protein>
<gene>
    <name evidence="14" type="ORF">BLA29_004647</name>
</gene>
<sequence>MYSSMIVDFNPEIYIEIEADDDDWKFMNIDNLFMIAVHKANDLPSLDDFKEYSVVNNNRLDIGFTLTKFNILQKYYCKTYELDQDLYQKYRNRDECIRICVLGIYFVSNFTCYYYFPPVILEHLYGLQKQMTICPHDQQNYSRYLETRNLCEYVCPAECEQEKLQTYSLSTKISYKSTGKTYTQIRIRFSTYPIESIRYRLLIDSDEQQAIIGGHMGLWLGLSLMSLTKIYVKEFSSKYFAVIV</sequence>
<dbReference type="GO" id="GO:0015280">
    <property type="term" value="F:ligand-gated sodium channel activity"/>
    <property type="evidence" value="ECO:0007669"/>
    <property type="project" value="TreeGrafter"/>
</dbReference>
<dbReference type="InterPro" id="IPR001873">
    <property type="entry name" value="ENaC"/>
</dbReference>
<keyword evidence="3 12" id="KW-0813">Transport</keyword>
<organism evidence="14 15">
    <name type="scientific">Euroglyphus maynei</name>
    <name type="common">Mayne's house dust mite</name>
    <dbReference type="NCBI Taxonomy" id="6958"/>
    <lineage>
        <taxon>Eukaryota</taxon>
        <taxon>Metazoa</taxon>
        <taxon>Ecdysozoa</taxon>
        <taxon>Arthropoda</taxon>
        <taxon>Chelicerata</taxon>
        <taxon>Arachnida</taxon>
        <taxon>Acari</taxon>
        <taxon>Acariformes</taxon>
        <taxon>Sarcoptiformes</taxon>
        <taxon>Astigmata</taxon>
        <taxon>Psoroptidia</taxon>
        <taxon>Analgoidea</taxon>
        <taxon>Pyroglyphidae</taxon>
        <taxon>Pyroglyphinae</taxon>
        <taxon>Euroglyphus</taxon>
    </lineage>
</organism>
<evidence type="ECO:0000256" key="4">
    <source>
        <dbReference type="ARBA" id="ARBA00022461"/>
    </source>
</evidence>
<evidence type="ECO:0000256" key="1">
    <source>
        <dbReference type="ARBA" id="ARBA00004141"/>
    </source>
</evidence>
<evidence type="ECO:0000256" key="3">
    <source>
        <dbReference type="ARBA" id="ARBA00022448"/>
    </source>
</evidence>
<keyword evidence="4 12" id="KW-0894">Sodium channel</keyword>
<keyword evidence="6 13" id="KW-1133">Transmembrane helix</keyword>
<accession>A0A1Y3BF60</accession>
<evidence type="ECO:0000256" key="9">
    <source>
        <dbReference type="ARBA" id="ARBA00023136"/>
    </source>
</evidence>
<evidence type="ECO:0000256" key="8">
    <source>
        <dbReference type="ARBA" id="ARBA00023065"/>
    </source>
</evidence>
<keyword evidence="7" id="KW-0915">Sodium</keyword>
<evidence type="ECO:0000256" key="10">
    <source>
        <dbReference type="ARBA" id="ARBA00023201"/>
    </source>
</evidence>
<dbReference type="OrthoDB" id="6430794at2759"/>